<dbReference type="RefSeq" id="WP_343908241.1">
    <property type="nucleotide sequence ID" value="NZ_BAAAJE010000015.1"/>
</dbReference>
<reference evidence="2 3" key="1">
    <citation type="journal article" date="2019" name="Int. J. Syst. Evol. Microbiol.">
        <title>The Global Catalogue of Microorganisms (GCM) 10K type strain sequencing project: providing services to taxonomists for standard genome sequencing and annotation.</title>
        <authorList>
            <consortium name="The Broad Institute Genomics Platform"/>
            <consortium name="The Broad Institute Genome Sequencing Center for Infectious Disease"/>
            <person name="Wu L."/>
            <person name="Ma J."/>
        </authorList>
    </citation>
    <scope>NUCLEOTIDE SEQUENCE [LARGE SCALE GENOMIC DNA]</scope>
    <source>
        <strain evidence="2 3">JCM 11813</strain>
    </source>
</reference>
<feature type="transmembrane region" description="Helical" evidence="1">
    <location>
        <begin position="74"/>
        <end position="107"/>
    </location>
</feature>
<evidence type="ECO:0000313" key="2">
    <source>
        <dbReference type="EMBL" id="GAA1148059.1"/>
    </source>
</evidence>
<dbReference type="Proteomes" id="UP001499979">
    <property type="component" value="Unassembled WGS sequence"/>
</dbReference>
<organism evidence="2 3">
    <name type="scientific">Nocardioides aquiterrae</name>
    <dbReference type="NCBI Taxonomy" id="203799"/>
    <lineage>
        <taxon>Bacteria</taxon>
        <taxon>Bacillati</taxon>
        <taxon>Actinomycetota</taxon>
        <taxon>Actinomycetes</taxon>
        <taxon>Propionibacteriales</taxon>
        <taxon>Nocardioidaceae</taxon>
        <taxon>Nocardioides</taxon>
    </lineage>
</organism>
<keyword evidence="1" id="KW-0812">Transmembrane</keyword>
<protein>
    <submittedName>
        <fullName evidence="2">Uncharacterized protein</fullName>
    </submittedName>
</protein>
<sequence length="117" mass="11684">MAAEALSPDRAATIRKLLLADLGVSGLLVLIAVLLAVGDDPAGGVTTVVVAAVIGGLGWAALRSVDRGSPAARRIVVATAIVLILVSVLLVGIFVGLLTVILGVGLLAVLMAPERES</sequence>
<keyword evidence="1" id="KW-1133">Transmembrane helix</keyword>
<comment type="caution">
    <text evidence="2">The sequence shown here is derived from an EMBL/GenBank/DDBJ whole genome shotgun (WGS) entry which is preliminary data.</text>
</comment>
<proteinExistence type="predicted"/>
<keyword evidence="3" id="KW-1185">Reference proteome</keyword>
<evidence type="ECO:0000256" key="1">
    <source>
        <dbReference type="SAM" id="Phobius"/>
    </source>
</evidence>
<feature type="transmembrane region" description="Helical" evidence="1">
    <location>
        <begin position="43"/>
        <end position="62"/>
    </location>
</feature>
<gene>
    <name evidence="2" type="ORF">GCM10009606_28470</name>
</gene>
<evidence type="ECO:0000313" key="3">
    <source>
        <dbReference type="Proteomes" id="UP001499979"/>
    </source>
</evidence>
<keyword evidence="1" id="KW-0472">Membrane</keyword>
<dbReference type="EMBL" id="BAAAJE010000015">
    <property type="protein sequence ID" value="GAA1148059.1"/>
    <property type="molecule type" value="Genomic_DNA"/>
</dbReference>
<name>A0ABN1UH23_9ACTN</name>
<accession>A0ABN1UH23</accession>
<feature type="transmembrane region" description="Helical" evidence="1">
    <location>
        <begin position="17"/>
        <end position="37"/>
    </location>
</feature>